<comment type="caution">
    <text evidence="1">The sequence shown here is derived from an EMBL/GenBank/DDBJ whole genome shotgun (WGS) entry which is preliminary data.</text>
</comment>
<organism evidence="1 2">
    <name type="scientific">Myodes glareolus</name>
    <name type="common">Bank vole</name>
    <name type="synonym">Clethrionomys glareolus</name>
    <dbReference type="NCBI Taxonomy" id="447135"/>
    <lineage>
        <taxon>Eukaryota</taxon>
        <taxon>Metazoa</taxon>
        <taxon>Chordata</taxon>
        <taxon>Craniata</taxon>
        <taxon>Vertebrata</taxon>
        <taxon>Euteleostomi</taxon>
        <taxon>Mammalia</taxon>
        <taxon>Eutheria</taxon>
        <taxon>Euarchontoglires</taxon>
        <taxon>Glires</taxon>
        <taxon>Rodentia</taxon>
        <taxon>Myomorpha</taxon>
        <taxon>Muroidea</taxon>
        <taxon>Cricetidae</taxon>
        <taxon>Arvicolinae</taxon>
        <taxon>Myodes</taxon>
    </lineage>
</organism>
<feature type="non-terminal residue" evidence="1">
    <location>
        <position position="18"/>
    </location>
</feature>
<protein>
    <submittedName>
        <fullName evidence="1">Uncharacterized protein</fullName>
    </submittedName>
</protein>
<dbReference type="Proteomes" id="UP001488838">
    <property type="component" value="Unassembled WGS sequence"/>
</dbReference>
<accession>A0AAW0HAZ1</accession>
<gene>
    <name evidence="1" type="ORF">U0070_006810</name>
</gene>
<evidence type="ECO:0000313" key="2">
    <source>
        <dbReference type="Proteomes" id="UP001488838"/>
    </source>
</evidence>
<dbReference type="AlphaFoldDB" id="A0AAW0HAZ1"/>
<keyword evidence="2" id="KW-1185">Reference proteome</keyword>
<reference evidence="1 2" key="1">
    <citation type="journal article" date="2023" name="bioRxiv">
        <title>Conserved and derived expression patterns and positive selection on dental genes reveal complex evolutionary context of ever-growing rodent molars.</title>
        <authorList>
            <person name="Calamari Z.T."/>
            <person name="Song A."/>
            <person name="Cohen E."/>
            <person name="Akter M."/>
            <person name="Roy R.D."/>
            <person name="Hallikas O."/>
            <person name="Christensen M.M."/>
            <person name="Li P."/>
            <person name="Marangoni P."/>
            <person name="Jernvall J."/>
            <person name="Klein O.D."/>
        </authorList>
    </citation>
    <scope>NUCLEOTIDE SEQUENCE [LARGE SCALE GENOMIC DNA]</scope>
    <source>
        <strain evidence="1">V071</strain>
    </source>
</reference>
<proteinExistence type="predicted"/>
<dbReference type="EMBL" id="JBBHLL010000589">
    <property type="protein sequence ID" value="KAK7799828.1"/>
    <property type="molecule type" value="Genomic_DNA"/>
</dbReference>
<evidence type="ECO:0000313" key="1">
    <source>
        <dbReference type="EMBL" id="KAK7799828.1"/>
    </source>
</evidence>
<name>A0AAW0HAZ1_MYOGA</name>
<sequence length="18" mass="2124">MAAFQENVGRQVWPLYKS</sequence>